<evidence type="ECO:0000259" key="1">
    <source>
        <dbReference type="Pfam" id="PF12697"/>
    </source>
</evidence>
<name>A0A328P4W6_9GAMM</name>
<organism evidence="2 3">
    <name type="scientific">Dyella jiangningensis</name>
    <dbReference type="NCBI Taxonomy" id="1379159"/>
    <lineage>
        <taxon>Bacteria</taxon>
        <taxon>Pseudomonadati</taxon>
        <taxon>Pseudomonadota</taxon>
        <taxon>Gammaproteobacteria</taxon>
        <taxon>Lysobacterales</taxon>
        <taxon>Rhodanobacteraceae</taxon>
        <taxon>Dyella</taxon>
    </lineage>
</organism>
<dbReference type="Proteomes" id="UP000248926">
    <property type="component" value="Unassembled WGS sequence"/>
</dbReference>
<sequence>MRPSAPAAGAAKITSASALASARRHAQDAEHEPRAERAARSWLACAVSAGQAAASEDAGAWAAAEALANRCTGKLLDFLLAYEPPRWTPGVFDIAGTSLQVVFSGMPTSLEGAFALERAGSITIPSVMGQRYATEGFGIALVAMQPRCTDRPICTLFPPEGVARSVTAWIDSDADGSPRLVLTDPLAHPQVMLGARSVPLSNDITASYAALFEKSRLNRLAIWNLVGGKQIGHRQGLYLLEDYDPEKTPIIMLHGLGGSPLVWARLTNRVFGSPELRARYQVWHVVYQTNSPVLLNRLRVQHFLDRGWSVLDPQGTSLARRDVVLIGHSMGGVVSRLLASDSREVVWKAAFDEPPSALVAAPDDIALVDSIFHFKPYPGVSRAIFLASPHMGSPLADHFWGRLARRLVDAHSSELDALVRVVDANRAHVSPILLDSYRTDGLSSVNTLGLRQPVSLASHALMPVPGVRYDTIAGSLPGEDPPGDGVVPLSSAVLAGAASTTIIPAGHRLYRNDEALTRVLEILREPQAPVSTR</sequence>
<keyword evidence="3" id="KW-1185">Reference proteome</keyword>
<dbReference type="Gene3D" id="3.40.50.1820">
    <property type="entry name" value="alpha/beta hydrolase"/>
    <property type="match status" value="1"/>
</dbReference>
<feature type="domain" description="AB hydrolase-1" evidence="1">
    <location>
        <begin position="250"/>
        <end position="515"/>
    </location>
</feature>
<reference evidence="2 3" key="1">
    <citation type="journal article" date="2018" name="Genet. Mol. Biol.">
        <title>The genome sequence of Dyella jiangningensis FCAV SCS01 from a lignocellulose-decomposing microbial consortium metagenome reveals potential for biotechnological applications.</title>
        <authorList>
            <person name="Desiderato J.G."/>
            <person name="Alvarenga D.O."/>
            <person name="Constancio M.T.L."/>
            <person name="Alves L.M.C."/>
            <person name="Varani A.M."/>
        </authorList>
    </citation>
    <scope>NUCLEOTIDE SEQUENCE [LARGE SCALE GENOMIC DNA]</scope>
    <source>
        <strain evidence="2 3">FCAV SCS01</strain>
    </source>
</reference>
<comment type="caution">
    <text evidence="2">The sequence shown here is derived from an EMBL/GenBank/DDBJ whole genome shotgun (WGS) entry which is preliminary data.</text>
</comment>
<dbReference type="InterPro" id="IPR029058">
    <property type="entry name" value="AB_hydrolase_fold"/>
</dbReference>
<dbReference type="InterPro" id="IPR000073">
    <property type="entry name" value="AB_hydrolase_1"/>
</dbReference>
<evidence type="ECO:0000313" key="3">
    <source>
        <dbReference type="Proteomes" id="UP000248926"/>
    </source>
</evidence>
<gene>
    <name evidence="2" type="ORF">CA260_12090</name>
</gene>
<protein>
    <recommendedName>
        <fullName evidence="1">AB hydrolase-1 domain-containing protein</fullName>
    </recommendedName>
</protein>
<dbReference type="AlphaFoldDB" id="A0A328P4W6"/>
<accession>A0A328P4W6</accession>
<evidence type="ECO:0000313" key="2">
    <source>
        <dbReference type="EMBL" id="RAO76066.1"/>
    </source>
</evidence>
<dbReference type="EMBL" id="NFZS01000003">
    <property type="protein sequence ID" value="RAO76066.1"/>
    <property type="molecule type" value="Genomic_DNA"/>
</dbReference>
<dbReference type="Pfam" id="PF12697">
    <property type="entry name" value="Abhydrolase_6"/>
    <property type="match status" value="1"/>
</dbReference>
<dbReference type="SUPFAM" id="SSF53474">
    <property type="entry name" value="alpha/beta-Hydrolases"/>
    <property type="match status" value="1"/>
</dbReference>
<proteinExistence type="predicted"/>